<feature type="transmembrane region" description="Helical" evidence="7">
    <location>
        <begin position="58"/>
        <end position="76"/>
    </location>
</feature>
<evidence type="ECO:0000256" key="5">
    <source>
        <dbReference type="ARBA" id="ARBA00022989"/>
    </source>
</evidence>
<keyword evidence="5 7" id="KW-1133">Transmembrane helix</keyword>
<feature type="transmembrane region" description="Helical" evidence="7">
    <location>
        <begin position="176"/>
        <end position="195"/>
    </location>
</feature>
<gene>
    <name evidence="8" type="ORF">JIG36_35015</name>
</gene>
<evidence type="ECO:0000256" key="1">
    <source>
        <dbReference type="ARBA" id="ARBA00004141"/>
    </source>
</evidence>
<keyword evidence="9" id="KW-1185">Reference proteome</keyword>
<feature type="transmembrane region" description="Helical" evidence="7">
    <location>
        <begin position="83"/>
        <end position="102"/>
    </location>
</feature>
<dbReference type="PANTHER" id="PTHR42810">
    <property type="entry name" value="PURINE PERMEASE C1399.01C-RELATED"/>
    <property type="match status" value="1"/>
</dbReference>
<evidence type="ECO:0000313" key="9">
    <source>
        <dbReference type="Proteomes" id="UP000632138"/>
    </source>
</evidence>
<feature type="transmembrane region" description="Helical" evidence="7">
    <location>
        <begin position="142"/>
        <end position="164"/>
    </location>
</feature>
<protein>
    <submittedName>
        <fullName evidence="8">Purine/pyrimidine permease</fullName>
    </submittedName>
</protein>
<evidence type="ECO:0000256" key="3">
    <source>
        <dbReference type="ARBA" id="ARBA00022448"/>
    </source>
</evidence>
<comment type="similarity">
    <text evidence="2">Belongs to the nucleobase:cation symporter-2 (NCS2) (TC 2.A.40) family.</text>
</comment>
<comment type="caution">
    <text evidence="8">The sequence shown here is derived from an EMBL/GenBank/DDBJ whole genome shotgun (WGS) entry which is preliminary data.</text>
</comment>
<dbReference type="NCBIfam" id="NF037981">
    <property type="entry name" value="NCS2_1"/>
    <property type="match status" value="1"/>
</dbReference>
<accession>A0ABS2ALJ4</accession>
<feature type="transmembrane region" description="Helical" evidence="7">
    <location>
        <begin position="24"/>
        <end position="52"/>
    </location>
</feature>
<organism evidence="8 9">
    <name type="scientific">Paractinoplanes ovalisporus</name>
    <dbReference type="NCBI Taxonomy" id="2810368"/>
    <lineage>
        <taxon>Bacteria</taxon>
        <taxon>Bacillati</taxon>
        <taxon>Actinomycetota</taxon>
        <taxon>Actinomycetes</taxon>
        <taxon>Micromonosporales</taxon>
        <taxon>Micromonosporaceae</taxon>
        <taxon>Paractinoplanes</taxon>
    </lineage>
</organism>
<reference evidence="8 9" key="1">
    <citation type="submission" date="2021-01" db="EMBL/GenBank/DDBJ databases">
        <title>Actinoplanes sp. nov. LDG1-06 isolated from lichen.</title>
        <authorList>
            <person name="Saeng-In P."/>
            <person name="Phongsopitanun W."/>
            <person name="Kanchanasin P."/>
            <person name="Yuki M."/>
            <person name="Kudo T."/>
            <person name="Ohkuma M."/>
            <person name="Tanasupawat S."/>
        </authorList>
    </citation>
    <scope>NUCLEOTIDE SEQUENCE [LARGE SCALE GENOMIC DNA]</scope>
    <source>
        <strain evidence="8 9">LDG1-06</strain>
    </source>
</reference>
<sequence length="444" mass="46396">MDVEAERRPVLDVGFDERVAPPKLLLFAVQHLLTLSAIWVFPVLIGITLGLATGEVTPMIQASFLLAGVVTVLQSSRIVRLPVVQGPTAAFFAAVLASGAAYGLDAAFGSMIVAGLIFMLLTIPIPRFGVLIHVLRFATDPLVYGTMCIIIGAQLATLGLPAWFGAEGAPGYGWDLFWIGLATLLTVVACLLFGGGTLVRRAAVIIGMVVGSVLAAVTGLWSVPDLSGVSLIGPPSLLPFGFALAWPAVLLMLLAFLESSAEAVGMYTLVSRWGGAELTRDRINRGLFTEYAGSVVGALFGGIGTATYPENAGIVRVTRIGSRFVTMAAGCIAIALAFLPVFSTFVAGLPSAVLAAASTVLFGIIAMSGVQMMSTVDWDDLNLTVAGTAFILALGGQWLPEAMVATMPDWARALVTTPMMFGAVLLIVLNAAVNYGLRPVLARR</sequence>
<evidence type="ECO:0000256" key="7">
    <source>
        <dbReference type="SAM" id="Phobius"/>
    </source>
</evidence>
<feature type="transmembrane region" description="Helical" evidence="7">
    <location>
        <begin position="381"/>
        <end position="399"/>
    </location>
</feature>
<dbReference type="EMBL" id="JAENHP010000016">
    <property type="protein sequence ID" value="MBM2620724.1"/>
    <property type="molecule type" value="Genomic_DNA"/>
</dbReference>
<comment type="subcellular location">
    <subcellularLocation>
        <location evidence="1">Membrane</location>
        <topology evidence="1">Multi-pass membrane protein</topology>
    </subcellularLocation>
</comment>
<dbReference type="InterPro" id="IPR006043">
    <property type="entry name" value="NCS2"/>
</dbReference>
<feature type="transmembrane region" description="Helical" evidence="7">
    <location>
        <begin position="202"/>
        <end position="224"/>
    </location>
</feature>
<dbReference type="RefSeq" id="WP_203380708.1">
    <property type="nucleotide sequence ID" value="NZ_JAENHP010000016.1"/>
</dbReference>
<dbReference type="Proteomes" id="UP000632138">
    <property type="component" value="Unassembled WGS sequence"/>
</dbReference>
<dbReference type="PANTHER" id="PTHR42810:SF2">
    <property type="entry name" value="PURINE PERMEASE C1399.01C-RELATED"/>
    <property type="match status" value="1"/>
</dbReference>
<evidence type="ECO:0000256" key="6">
    <source>
        <dbReference type="ARBA" id="ARBA00023136"/>
    </source>
</evidence>
<feature type="transmembrane region" description="Helical" evidence="7">
    <location>
        <begin position="324"/>
        <end position="343"/>
    </location>
</feature>
<feature type="transmembrane region" description="Helical" evidence="7">
    <location>
        <begin position="108"/>
        <end position="130"/>
    </location>
</feature>
<evidence type="ECO:0000256" key="4">
    <source>
        <dbReference type="ARBA" id="ARBA00022692"/>
    </source>
</evidence>
<keyword evidence="3" id="KW-0813">Transport</keyword>
<keyword evidence="6 7" id="KW-0472">Membrane</keyword>
<dbReference type="Pfam" id="PF00860">
    <property type="entry name" value="Xan_ur_permease"/>
    <property type="match status" value="1"/>
</dbReference>
<feature type="transmembrane region" description="Helical" evidence="7">
    <location>
        <begin position="236"/>
        <end position="257"/>
    </location>
</feature>
<name>A0ABS2ALJ4_9ACTN</name>
<proteinExistence type="inferred from homology"/>
<evidence type="ECO:0000256" key="2">
    <source>
        <dbReference type="ARBA" id="ARBA00008821"/>
    </source>
</evidence>
<feature type="transmembrane region" description="Helical" evidence="7">
    <location>
        <begin position="419"/>
        <end position="437"/>
    </location>
</feature>
<evidence type="ECO:0000313" key="8">
    <source>
        <dbReference type="EMBL" id="MBM2620724.1"/>
    </source>
</evidence>
<feature type="transmembrane region" description="Helical" evidence="7">
    <location>
        <begin position="349"/>
        <end position="369"/>
    </location>
</feature>
<keyword evidence="4 7" id="KW-0812">Transmembrane</keyword>